<organism evidence="1 2">
    <name type="scientific">Lepeophtheirus salmonis</name>
    <name type="common">Salmon louse</name>
    <name type="synonym">Caligus salmonis</name>
    <dbReference type="NCBI Taxonomy" id="72036"/>
    <lineage>
        <taxon>Eukaryota</taxon>
        <taxon>Metazoa</taxon>
        <taxon>Ecdysozoa</taxon>
        <taxon>Arthropoda</taxon>
        <taxon>Crustacea</taxon>
        <taxon>Multicrustacea</taxon>
        <taxon>Hexanauplia</taxon>
        <taxon>Copepoda</taxon>
        <taxon>Siphonostomatoida</taxon>
        <taxon>Caligidae</taxon>
        <taxon>Lepeophtheirus</taxon>
    </lineage>
</organism>
<reference evidence="1" key="1">
    <citation type="submission" date="2021-02" db="EMBL/GenBank/DDBJ databases">
        <authorList>
            <person name="Bekaert M."/>
        </authorList>
    </citation>
    <scope>NUCLEOTIDE SEQUENCE</scope>
    <source>
        <strain evidence="1">IoA-00</strain>
    </source>
</reference>
<keyword evidence="2" id="KW-1185">Reference proteome</keyword>
<sequence>MTERAWPQGEEDECLVNDSAVNCSANMPGGERWIEVNGMKEALTKADDWEIPLFVNDLSKVLRASPVQRQSPPPLHPGGAKKGAQNLATNLFVTNSHSSTSIFTSILADSFEVRKNLSSLLTRH</sequence>
<dbReference type="AlphaFoldDB" id="A0A817FE16"/>
<proteinExistence type="predicted"/>
<evidence type="ECO:0000313" key="1">
    <source>
        <dbReference type="EMBL" id="CAF2744878.1"/>
    </source>
</evidence>
<dbReference type="EMBL" id="CAJNVT010000083">
    <property type="protein sequence ID" value="CAF2744878.1"/>
    <property type="molecule type" value="Genomic_DNA"/>
</dbReference>
<comment type="caution">
    <text evidence="1">The sequence shown here is derived from an EMBL/GenBank/DDBJ whole genome shotgun (WGS) entry which is preliminary data.</text>
</comment>
<gene>
    <name evidence="1" type="ORF">LSAA_231</name>
</gene>
<protein>
    <submittedName>
        <fullName evidence="1">(salmon louse) hypothetical protein</fullName>
    </submittedName>
</protein>
<accession>A0A817FE16</accession>
<dbReference type="Proteomes" id="UP000675881">
    <property type="component" value="Unassembled WGS sequence"/>
</dbReference>
<evidence type="ECO:0000313" key="2">
    <source>
        <dbReference type="Proteomes" id="UP000675881"/>
    </source>
</evidence>
<name>A0A817FE16_LEPSM</name>